<organism evidence="4 5">
    <name type="scientific">Natronoarchaeum philippinense</name>
    <dbReference type="NCBI Taxonomy" id="558529"/>
    <lineage>
        <taxon>Archaea</taxon>
        <taxon>Methanobacteriati</taxon>
        <taxon>Methanobacteriota</taxon>
        <taxon>Stenosarchaea group</taxon>
        <taxon>Halobacteria</taxon>
        <taxon>Halobacteriales</taxon>
        <taxon>Natronoarchaeaceae</taxon>
    </lineage>
</organism>
<evidence type="ECO:0000313" key="5">
    <source>
        <dbReference type="Proteomes" id="UP000219453"/>
    </source>
</evidence>
<dbReference type="Pfam" id="PF26255">
    <property type="entry name" value="Viral_env_HRPV"/>
    <property type="match status" value="1"/>
</dbReference>
<keyword evidence="2" id="KW-0812">Transmembrane</keyword>
<keyword evidence="1" id="KW-0175">Coiled coil</keyword>
<feature type="transmembrane region" description="Helical" evidence="2">
    <location>
        <begin position="580"/>
        <end position="601"/>
    </location>
</feature>
<keyword evidence="5" id="KW-1185">Reference proteome</keyword>
<accession>A0A285NEX9</accession>
<evidence type="ECO:0000313" key="4">
    <source>
        <dbReference type="EMBL" id="SNZ06466.1"/>
    </source>
</evidence>
<sequence>MLLVGSLAVSPVAGTASAQTGETAADACSDARHLMDIVGVHELGCVEYQVERMDDLSTQERRNELWYTANARYENEQFLAGLYNNYLQDSRMVADGFAREDIANSYANGTTRSTARQRANMTIENYYSRMQVNLLNRYESHAAQFQYNANLSTTDDDLNNQMFYLTGATYMDYWLNGSMVNQTVTLANGSTYEYETLGIDWKYTNEKYGSRVFDPFDKPGNYSETFEFDQVNNQVDTYRERVYIQWQKTDVYSKSRPVFYASNWGDQFHEMNQSSAYLKNNIDQTIDPIWNGLDNGTISTSDLLPPSLLVEEMSDSSIANTSDYSLAIATLAQLGLDSTAIDQVQKETVVIDGVKATPPGHDSTSISGVNGSLPVEIDTGQNLTASNMSVYEVRVNFEDHTSVQAPEEKWLVPDYTTTNVSVQDWDHGINKNVSNVSVEVLHGIAENATVEQEKTVKGILFSDQMPASGSFEIGTEYYSGQVGGVQAIATQNGSIIDVRGHLNITKAVDGDGNEVGNLSWQENDYSTYNSSDIKKLTQRVLELQQDLEQQEQNVKGGDNDTNLTLPTWDVDVPGFGGSPFVGLVIVGAVILLVVSLVTDLLPWT</sequence>
<name>A0A285NEX9_NATPI</name>
<feature type="coiled-coil region" evidence="1">
    <location>
        <begin position="533"/>
        <end position="560"/>
    </location>
</feature>
<evidence type="ECO:0000256" key="2">
    <source>
        <dbReference type="SAM" id="Phobius"/>
    </source>
</evidence>
<dbReference type="Proteomes" id="UP000219453">
    <property type="component" value="Unassembled WGS sequence"/>
</dbReference>
<feature type="domain" description="Envelope protein N-terminal" evidence="3">
    <location>
        <begin position="43"/>
        <end position="335"/>
    </location>
</feature>
<keyword evidence="2" id="KW-0472">Membrane</keyword>
<dbReference type="EMBL" id="OBEJ01000001">
    <property type="protein sequence ID" value="SNZ06466.1"/>
    <property type="molecule type" value="Genomic_DNA"/>
</dbReference>
<evidence type="ECO:0000259" key="3">
    <source>
        <dbReference type="Pfam" id="PF26255"/>
    </source>
</evidence>
<dbReference type="InterPro" id="IPR058677">
    <property type="entry name" value="ORF4_N"/>
</dbReference>
<keyword evidence="2" id="KW-1133">Transmembrane helix</keyword>
<evidence type="ECO:0000256" key="1">
    <source>
        <dbReference type="SAM" id="Coils"/>
    </source>
</evidence>
<dbReference type="AlphaFoldDB" id="A0A285NEX9"/>
<reference evidence="4 5" key="1">
    <citation type="submission" date="2017-09" db="EMBL/GenBank/DDBJ databases">
        <authorList>
            <person name="Ehlers B."/>
            <person name="Leendertz F.H."/>
        </authorList>
    </citation>
    <scope>NUCLEOTIDE SEQUENCE [LARGE SCALE GENOMIC DNA]</scope>
    <source>
        <strain evidence="4 5">DSM 27208</strain>
    </source>
</reference>
<gene>
    <name evidence="4" type="ORF">SAMN06269185_1180</name>
</gene>
<protein>
    <recommendedName>
        <fullName evidence="3">Envelope protein N-terminal domain-containing protein</fullName>
    </recommendedName>
</protein>
<proteinExistence type="predicted"/>